<dbReference type="Proteomes" id="UP000321800">
    <property type="component" value="Unassembled WGS sequence"/>
</dbReference>
<dbReference type="PANTHER" id="PTHR21461">
    <property type="entry name" value="GLYCOSYLTRANSFERASE FAMILY 92 PROTEIN"/>
    <property type="match status" value="1"/>
</dbReference>
<sequence>MVLDLKISLIKTVHNTYLCKNLDGKLFSAEEKVLQDYKRVFLIEFKNEYNISFLVSEDIKIIEILCADLKSFILPVEKIINNDGSFFLKVFRKNTVLMATPPHPESKSGFIDGSSTNYNEFEKFFIERIDVINDNIITVAYEIRDIYSCEINCDSIIKYINNYKGLILDVSLCSVQYLISSDDMNVIADFVYGRFDIALKISKKSSIDIWAKKAIPSLVKWKNNKDSHQEYTEKENFLCDADLYFLADVGRDGLFVSFFHSLNFYMRKKIKPSEKTCILTTVRNEGIYLLEWIAYHKALGVEHFFIYSNDNDDSSDQLLECLSALDEITWIENPVKNPVGIQFKAYSHALTILPHILDYKWCFLIDSDEFISLNTRKFHDVNSFLNWISYWATDSIAINWKFIASENVKNLQDVFSPLIERNNTFVDDGVIGHGVRLVKSVFRPQMIMMSSAHHPAISKTTPIVCRLTNGDIHDYKNPPPNLHRDPSFSDVICTENIVINHYFFKSIPEWIWKYSRNGGAFASTEFNLSRFDNDWASYFNMQLNHRSASTHNIEEKFFERFKKELFRLRRNEYLKNAENNVQHSFLKRYEKIIMEIKKFKIKEKIDKKYKFILEEF</sequence>
<comment type="subcellular location">
    <subcellularLocation>
        <location evidence="1">Membrane</location>
        <topology evidence="1">Single-pass membrane protein</topology>
    </subcellularLocation>
</comment>
<evidence type="ECO:0000313" key="5">
    <source>
        <dbReference type="Proteomes" id="UP000321800"/>
    </source>
</evidence>
<keyword evidence="2" id="KW-0812">Transmembrane</keyword>
<keyword evidence="3" id="KW-1133">Transmembrane helix</keyword>
<dbReference type="AlphaFoldDB" id="A0A511FSM2"/>
<name>A0A511FSM2_9PROT</name>
<evidence type="ECO:0000256" key="3">
    <source>
        <dbReference type="ARBA" id="ARBA00022989"/>
    </source>
</evidence>
<dbReference type="EMBL" id="BJVR01000117">
    <property type="protein sequence ID" value="GEL51941.1"/>
    <property type="molecule type" value="Genomic_DNA"/>
</dbReference>
<dbReference type="InterPro" id="IPR029044">
    <property type="entry name" value="Nucleotide-diphossugar_trans"/>
</dbReference>
<evidence type="ECO:0000313" key="4">
    <source>
        <dbReference type="EMBL" id="GEL51941.1"/>
    </source>
</evidence>
<dbReference type="PANTHER" id="PTHR21461:SF69">
    <property type="entry name" value="GLYCOSYLTRANSFERASE FAMILY 92 PROTEIN"/>
    <property type="match status" value="1"/>
</dbReference>
<evidence type="ECO:0008006" key="6">
    <source>
        <dbReference type="Google" id="ProtNLM"/>
    </source>
</evidence>
<proteinExistence type="predicted"/>
<dbReference type="GO" id="GO:0016757">
    <property type="term" value="F:glycosyltransferase activity"/>
    <property type="evidence" value="ECO:0007669"/>
    <property type="project" value="TreeGrafter"/>
</dbReference>
<dbReference type="SUPFAM" id="SSF53448">
    <property type="entry name" value="Nucleotide-diphospho-sugar transferases"/>
    <property type="match status" value="1"/>
</dbReference>
<evidence type="ECO:0000256" key="2">
    <source>
        <dbReference type="ARBA" id="ARBA00022692"/>
    </source>
</evidence>
<gene>
    <name evidence="4" type="ORF">ATR01nite_30160</name>
</gene>
<accession>A0A511FSM2</accession>
<comment type="caution">
    <text evidence="4">The sequence shown here is derived from an EMBL/GenBank/DDBJ whole genome shotgun (WGS) entry which is preliminary data.</text>
</comment>
<dbReference type="GO" id="GO:0016020">
    <property type="term" value="C:membrane"/>
    <property type="evidence" value="ECO:0007669"/>
    <property type="project" value="UniProtKB-SubCell"/>
</dbReference>
<protein>
    <recommendedName>
        <fullName evidence="6">Glycosyltransferase family 2 protein</fullName>
    </recommendedName>
</protein>
<evidence type="ECO:0000256" key="1">
    <source>
        <dbReference type="ARBA" id="ARBA00004167"/>
    </source>
</evidence>
<reference evidence="4 5" key="1">
    <citation type="submission" date="2019-07" db="EMBL/GenBank/DDBJ databases">
        <title>Whole genome shotgun sequence of Acetobacter tropicalis NBRC 16470.</title>
        <authorList>
            <person name="Hosoyama A."/>
            <person name="Uohara A."/>
            <person name="Ohji S."/>
            <person name="Ichikawa N."/>
        </authorList>
    </citation>
    <scope>NUCLEOTIDE SEQUENCE [LARGE SCALE GENOMIC DNA]</scope>
    <source>
        <strain evidence="4 5">NBRC 16470</strain>
    </source>
</reference>
<dbReference type="GO" id="GO:0005737">
    <property type="term" value="C:cytoplasm"/>
    <property type="evidence" value="ECO:0007669"/>
    <property type="project" value="TreeGrafter"/>
</dbReference>
<organism evidence="4 5">
    <name type="scientific">Acetobacter tropicalis</name>
    <dbReference type="NCBI Taxonomy" id="104102"/>
    <lineage>
        <taxon>Bacteria</taxon>
        <taxon>Pseudomonadati</taxon>
        <taxon>Pseudomonadota</taxon>
        <taxon>Alphaproteobacteria</taxon>
        <taxon>Acetobacterales</taxon>
        <taxon>Acetobacteraceae</taxon>
        <taxon>Acetobacter</taxon>
    </lineage>
</organism>
<keyword evidence="3" id="KW-0472">Membrane</keyword>
<dbReference type="Pfam" id="PF13704">
    <property type="entry name" value="Glyco_tranf_2_4"/>
    <property type="match status" value="1"/>
</dbReference>